<dbReference type="EMBL" id="BMAW01063465">
    <property type="protein sequence ID" value="GFT40392.1"/>
    <property type="molecule type" value="Genomic_DNA"/>
</dbReference>
<protein>
    <recommendedName>
        <fullName evidence="3">Pre-C2HC domain-containing protein</fullName>
    </recommendedName>
</protein>
<dbReference type="Proteomes" id="UP000887013">
    <property type="component" value="Unassembled WGS sequence"/>
</dbReference>
<keyword evidence="2" id="KW-1185">Reference proteome</keyword>
<accession>A0A8X6NXY4</accession>
<comment type="caution">
    <text evidence="1">The sequence shown here is derived from an EMBL/GenBank/DDBJ whole genome shotgun (WGS) entry which is preliminary data.</text>
</comment>
<organism evidence="1 2">
    <name type="scientific">Nephila pilipes</name>
    <name type="common">Giant wood spider</name>
    <name type="synonym">Nephila maculata</name>
    <dbReference type="NCBI Taxonomy" id="299642"/>
    <lineage>
        <taxon>Eukaryota</taxon>
        <taxon>Metazoa</taxon>
        <taxon>Ecdysozoa</taxon>
        <taxon>Arthropoda</taxon>
        <taxon>Chelicerata</taxon>
        <taxon>Arachnida</taxon>
        <taxon>Araneae</taxon>
        <taxon>Araneomorphae</taxon>
        <taxon>Entelegynae</taxon>
        <taxon>Araneoidea</taxon>
        <taxon>Nephilidae</taxon>
        <taxon>Nephila</taxon>
    </lineage>
</organism>
<evidence type="ECO:0000313" key="2">
    <source>
        <dbReference type="Proteomes" id="UP000887013"/>
    </source>
</evidence>
<reference evidence="1" key="1">
    <citation type="submission" date="2020-08" db="EMBL/GenBank/DDBJ databases">
        <title>Multicomponent nature underlies the extraordinary mechanical properties of spider dragline silk.</title>
        <authorList>
            <person name="Kono N."/>
            <person name="Nakamura H."/>
            <person name="Mori M."/>
            <person name="Yoshida Y."/>
            <person name="Ohtoshi R."/>
            <person name="Malay A.D."/>
            <person name="Moran D.A.P."/>
            <person name="Tomita M."/>
            <person name="Numata K."/>
            <person name="Arakawa K."/>
        </authorList>
    </citation>
    <scope>NUCLEOTIDE SEQUENCE</scope>
</reference>
<evidence type="ECO:0000313" key="1">
    <source>
        <dbReference type="EMBL" id="GFT40392.1"/>
    </source>
</evidence>
<gene>
    <name evidence="1" type="ORF">NPIL_696051</name>
</gene>
<sequence length="111" mass="13252">MLKINNYKNQLKAINQIIPDLRTRLSGEYIKLYVDTPEEYRKLIDFLSSRQEFEYYVIRPVQLRPIKAIIKGLPRETTPQEINEELIEYGFSPIRVVQLTNRRTKIPLPVY</sequence>
<name>A0A8X6NXY4_NEPPI</name>
<dbReference type="AlphaFoldDB" id="A0A8X6NXY4"/>
<dbReference type="OrthoDB" id="6437260at2759"/>
<proteinExistence type="predicted"/>
<evidence type="ECO:0008006" key="3">
    <source>
        <dbReference type="Google" id="ProtNLM"/>
    </source>
</evidence>